<dbReference type="Pfam" id="PF05669">
    <property type="entry name" value="Med31"/>
    <property type="match status" value="1"/>
</dbReference>
<gene>
    <name evidence="9" type="ORF">CDCA_CDCA16G4138</name>
</gene>
<proteinExistence type="inferred from homology"/>
<sequence length="133" mass="15537">MKRKASTRRRTKEDTSVAVPTDAPPSLTPSSRHEAERRFVDALASPAYVAYLCQTRYFDSPAALAMLQGLQRWRTQPTLTERLSYPLSLFFLERLQYAEFRDAMKRPEFAAFCEQQLVLYAREYPRLLYFAET</sequence>
<dbReference type="GO" id="GO:0003712">
    <property type="term" value="F:transcription coregulator activity"/>
    <property type="evidence" value="ECO:0007669"/>
    <property type="project" value="InterPro"/>
</dbReference>
<evidence type="ECO:0000256" key="1">
    <source>
        <dbReference type="ARBA" id="ARBA00004123"/>
    </source>
</evidence>
<keyword evidence="4 7" id="KW-0010">Activator</keyword>
<dbReference type="InterPro" id="IPR038089">
    <property type="entry name" value="Med31_sf"/>
</dbReference>
<comment type="function">
    <text evidence="7">Component of the Mediator complex, a coactivator involved in the regulated transcription of nearly all RNA polymerase II-dependent genes. Mediator functions as a bridge to convey information from gene-specific regulatory proteins to the basal RNA polymerase II transcription machinery. Mediator is recruited to promoters by direct interactions with regulatory proteins and serves as a scaffold for the assembly of a functional preinitiation complex with RNA polymerase II and the general transcription factors.</text>
</comment>
<dbReference type="GO" id="GO:0016592">
    <property type="term" value="C:mediator complex"/>
    <property type="evidence" value="ECO:0007669"/>
    <property type="project" value="InterPro"/>
</dbReference>
<dbReference type="InterPro" id="IPR008831">
    <property type="entry name" value="Mediator_Med31"/>
</dbReference>
<evidence type="ECO:0000256" key="7">
    <source>
        <dbReference type="RuleBase" id="RU364129"/>
    </source>
</evidence>
<dbReference type="EMBL" id="JANCYW010000016">
    <property type="protein sequence ID" value="KAK4538113.1"/>
    <property type="molecule type" value="Genomic_DNA"/>
</dbReference>
<evidence type="ECO:0000256" key="3">
    <source>
        <dbReference type="ARBA" id="ARBA00023015"/>
    </source>
</evidence>
<protein>
    <recommendedName>
        <fullName evidence="7">Mediator of RNA polymerase II transcription subunit 31</fullName>
    </recommendedName>
</protein>
<comment type="caution">
    <text evidence="9">The sequence shown here is derived from an EMBL/GenBank/DDBJ whole genome shotgun (WGS) entry which is preliminary data.</text>
</comment>
<evidence type="ECO:0000313" key="9">
    <source>
        <dbReference type="EMBL" id="KAK4538113.1"/>
    </source>
</evidence>
<evidence type="ECO:0000256" key="2">
    <source>
        <dbReference type="ARBA" id="ARBA00006378"/>
    </source>
</evidence>
<evidence type="ECO:0000313" key="10">
    <source>
        <dbReference type="Proteomes" id="UP001301350"/>
    </source>
</evidence>
<feature type="region of interest" description="Disordered" evidence="8">
    <location>
        <begin position="1"/>
        <end position="33"/>
    </location>
</feature>
<keyword evidence="3 7" id="KW-0805">Transcription regulation</keyword>
<evidence type="ECO:0000256" key="8">
    <source>
        <dbReference type="SAM" id="MobiDB-lite"/>
    </source>
</evidence>
<evidence type="ECO:0000256" key="4">
    <source>
        <dbReference type="ARBA" id="ARBA00023159"/>
    </source>
</evidence>
<comment type="similarity">
    <text evidence="2 7">Belongs to the Mediator complex subunit 31 family.</text>
</comment>
<dbReference type="Proteomes" id="UP001301350">
    <property type="component" value="Unassembled WGS sequence"/>
</dbReference>
<name>A0AAV9J244_CYACA</name>
<evidence type="ECO:0000256" key="6">
    <source>
        <dbReference type="ARBA" id="ARBA00023242"/>
    </source>
</evidence>
<feature type="compositionally biased region" description="Basic residues" evidence="8">
    <location>
        <begin position="1"/>
        <end position="10"/>
    </location>
</feature>
<accession>A0AAV9J244</accession>
<comment type="subunit">
    <text evidence="7">Component of the Mediator complex.</text>
</comment>
<dbReference type="AlphaFoldDB" id="A0AAV9J244"/>
<comment type="subcellular location">
    <subcellularLocation>
        <location evidence="1 7">Nucleus</location>
    </subcellularLocation>
</comment>
<dbReference type="Gene3D" id="1.10.10.1340">
    <property type="entry name" value="Mediator of RNA polymerase II, submodule Med31 (Soh1)"/>
    <property type="match status" value="1"/>
</dbReference>
<reference evidence="9 10" key="1">
    <citation type="submission" date="2022-07" db="EMBL/GenBank/DDBJ databases">
        <title>Genome-wide signatures of adaptation to extreme environments.</title>
        <authorList>
            <person name="Cho C.H."/>
            <person name="Yoon H.S."/>
        </authorList>
    </citation>
    <scope>NUCLEOTIDE SEQUENCE [LARGE SCALE GENOMIC DNA]</scope>
    <source>
        <strain evidence="9 10">DBV 063 E5</strain>
    </source>
</reference>
<dbReference type="PANTHER" id="PTHR13186">
    <property type="entry name" value="MEDIATOR OF RNA POLYMERASE II TRANSCRIPTION SUBUNIT 31"/>
    <property type="match status" value="1"/>
</dbReference>
<keyword evidence="5 7" id="KW-0804">Transcription</keyword>
<evidence type="ECO:0000256" key="5">
    <source>
        <dbReference type="ARBA" id="ARBA00023163"/>
    </source>
</evidence>
<organism evidence="9 10">
    <name type="scientific">Cyanidium caldarium</name>
    <name type="common">Red alga</name>
    <dbReference type="NCBI Taxonomy" id="2771"/>
    <lineage>
        <taxon>Eukaryota</taxon>
        <taxon>Rhodophyta</taxon>
        <taxon>Bangiophyceae</taxon>
        <taxon>Cyanidiales</taxon>
        <taxon>Cyanidiaceae</taxon>
        <taxon>Cyanidium</taxon>
    </lineage>
</organism>
<dbReference type="GO" id="GO:0006355">
    <property type="term" value="P:regulation of DNA-templated transcription"/>
    <property type="evidence" value="ECO:0007669"/>
    <property type="project" value="InterPro"/>
</dbReference>
<keyword evidence="10" id="KW-1185">Reference proteome</keyword>
<keyword evidence="6 7" id="KW-0539">Nucleus</keyword>